<feature type="compositionally biased region" description="Low complexity" evidence="1">
    <location>
        <begin position="369"/>
        <end position="378"/>
    </location>
</feature>
<reference evidence="2" key="1">
    <citation type="submission" date="2019-11" db="EMBL/GenBank/DDBJ databases">
        <title>Leishmania tarentolae CDS.</title>
        <authorList>
            <person name="Goto Y."/>
            <person name="Yamagishi J."/>
        </authorList>
    </citation>
    <scope>NUCLEOTIDE SEQUENCE [LARGE SCALE GENOMIC DNA]</scope>
    <source>
        <strain evidence="2">Parrot Tar II</strain>
    </source>
</reference>
<protein>
    <submittedName>
        <fullName evidence="2">Uncharacterized protein</fullName>
    </submittedName>
</protein>
<keyword evidence="3" id="KW-1185">Reference proteome</keyword>
<feature type="region of interest" description="Disordered" evidence="1">
    <location>
        <begin position="591"/>
        <end position="616"/>
    </location>
</feature>
<proteinExistence type="predicted"/>
<feature type="compositionally biased region" description="Polar residues" evidence="1">
    <location>
        <begin position="134"/>
        <end position="147"/>
    </location>
</feature>
<dbReference type="OrthoDB" id="273782at2759"/>
<dbReference type="Proteomes" id="UP000419144">
    <property type="component" value="Unassembled WGS sequence"/>
</dbReference>
<feature type="region of interest" description="Disordered" evidence="1">
    <location>
        <begin position="917"/>
        <end position="939"/>
    </location>
</feature>
<gene>
    <name evidence="2" type="ORF">LtaPh_2613200</name>
</gene>
<evidence type="ECO:0000313" key="3">
    <source>
        <dbReference type="Proteomes" id="UP000419144"/>
    </source>
</evidence>
<feature type="region of interest" description="Disordered" evidence="1">
    <location>
        <begin position="1043"/>
        <end position="1071"/>
    </location>
</feature>
<name>A0A640KJT9_LEITA</name>
<sequence length="1128" mass="122000">MDFFLPCNVTQSPTAMKRSPLSLHVRCRQRYGCSATAGNIGDVQQCRASPVVSVRPSSVIGGMDSDPPPRASRLRVASCFPSPLIAQWKQRRYMHHATPASVPRSHNAPTMAAITDNQLRSSVSTASPDPSSVCTPSSFTASTSGSTDHTSEALLLAQLHRLAKEYRGKPESRGSKVVVDSPVTGTEVPVIAKAADDLAAHVSHTGTCVSGSPDDSTFVPSHSDEPAWKRGLELVQSASCATEAVMEWLLFVCLRSSQSTADAAGALAEAPLEVCEGVYSAWRELHRGQKPEIDTSAASDVGNAVAAATPAHELPPSLERMPDLPSFARAHLSHHRSPFSPKGLHHHYATYLLRALYHAQTAAVSQMASGKGSNNTNGDDNDSKEPMATKDSGAARTAVMHRTHYLLHRVLEVLLVHLPQDLAAVTATEQTCGVKGTRLRKRQVSLRPTTALLVLEAVRHAARLHMQASTLSGVGASQNFPLLSFLLDTPKSRALPKDTPGESPVLAHSALAAVAREAFETIMRSSATAPNHMSAAPSQKELHHRLQNDALVLYVAFLATVCVPPMSEHRREVELQAIDNFALIGSSTAQQLCAPSPPKQDQALSNGSSQPLISTDRTSHDQSEFVFSASAQATAAGVRWLMDTYLSPLSPLPSASSPGSALKAEASPRQWDLTRNAVLEALCWSNSLIMWNTQEPSSAAHVHERGVCVASSGAPPTSLPWCAWMLRVLLHSDAHQQQKEGSGAAYLSSVMRSDADEMSTLALSIRLVMELRRHSQEALARHGNPLWKKHRQHRLATLWRQPLQLVWATLLHAAVQGQLIPESSCRAPADNSFATQHSTGACVCPYRGTPAVLQRLFYPHYDKVQWRRGTVNVYLRLLDQWGESTQVQQVFAAVARREREWQQEVQKAVLSERRDLVGAHDEVDGQDEGDSASIDGSEAERCGTTEGLAAASTATAGAQTPVAARVFCRYRPALNLESCLITLRHCGFPRQVFSESWDERAGFKDGSEGNHSIPASPALARLAGEVVQYMICLLHVAERGSHRAMPKGGDANANDERKGLEGGTETPHVLSADGDPEENLAAHTMEADGLPVSHWVAWIRKSCVPALAHLYQSAGLEDEWVQLGYGHK</sequence>
<feature type="compositionally biased region" description="Low complexity" evidence="1">
    <location>
        <begin position="121"/>
        <end position="133"/>
    </location>
</feature>
<feature type="region of interest" description="Disordered" evidence="1">
    <location>
        <begin position="118"/>
        <end position="147"/>
    </location>
</feature>
<dbReference type="AlphaFoldDB" id="A0A640KJT9"/>
<feature type="region of interest" description="Disordered" evidence="1">
    <location>
        <begin position="367"/>
        <end position="395"/>
    </location>
</feature>
<dbReference type="VEuPathDB" id="TriTrypDB:LtaPh_2613200"/>
<evidence type="ECO:0000256" key="1">
    <source>
        <dbReference type="SAM" id="MobiDB-lite"/>
    </source>
</evidence>
<organism evidence="2 3">
    <name type="scientific">Leishmania tarentolae</name>
    <name type="common">Sauroleishmania tarentolae</name>
    <dbReference type="NCBI Taxonomy" id="5689"/>
    <lineage>
        <taxon>Eukaryota</taxon>
        <taxon>Discoba</taxon>
        <taxon>Euglenozoa</taxon>
        <taxon>Kinetoplastea</taxon>
        <taxon>Metakinetoplastina</taxon>
        <taxon>Trypanosomatida</taxon>
        <taxon>Trypanosomatidae</taxon>
        <taxon>Leishmaniinae</taxon>
        <taxon>Leishmania</taxon>
        <taxon>lizard Leishmania</taxon>
    </lineage>
</organism>
<feature type="compositionally biased region" description="Polar residues" evidence="1">
    <location>
        <begin position="602"/>
        <end position="616"/>
    </location>
</feature>
<accession>A0A640KJT9</accession>
<dbReference type="EMBL" id="BLBS01000035">
    <property type="protein sequence ID" value="GET89501.1"/>
    <property type="molecule type" value="Genomic_DNA"/>
</dbReference>
<evidence type="ECO:0000313" key="2">
    <source>
        <dbReference type="EMBL" id="GET89501.1"/>
    </source>
</evidence>
<comment type="caution">
    <text evidence="2">The sequence shown here is derived from an EMBL/GenBank/DDBJ whole genome shotgun (WGS) entry which is preliminary data.</text>
</comment>